<reference evidence="1 2" key="1">
    <citation type="submission" date="2017-07" db="EMBL/GenBank/DDBJ databases">
        <title>Genomes of Fischerella (Mastigocladus) sp. strains.</title>
        <authorList>
            <person name="Miller S.R."/>
        </authorList>
    </citation>
    <scope>NUCLEOTIDE SEQUENCE [LARGE SCALE GENOMIC DNA]</scope>
    <source>
        <strain evidence="1 2">CCMEE 5318</strain>
    </source>
</reference>
<evidence type="ECO:0000313" key="2">
    <source>
        <dbReference type="Proteomes" id="UP000235081"/>
    </source>
</evidence>
<dbReference type="SUPFAM" id="SSF52738">
    <property type="entry name" value="Methylesterase CheB, C-terminal domain"/>
    <property type="match status" value="1"/>
</dbReference>
<dbReference type="RefSeq" id="WP_102181561.1">
    <property type="nucleotide sequence ID" value="NZ_NMQE01000305.1"/>
</dbReference>
<proteinExistence type="predicted"/>
<name>A0A2N6LGW6_9CYAN</name>
<comment type="caution">
    <text evidence="1">The sequence shown here is derived from an EMBL/GenBank/DDBJ whole genome shotgun (WGS) entry which is preliminary data.</text>
</comment>
<sequence length="63" mass="7036">MQDVSFQEQAIAVVFGVQAIKNMGGIAIAQDEATADFYDRKINYTFFILFPDSTPLTLILPNH</sequence>
<gene>
    <name evidence="1" type="ORF">CEN46_10865</name>
</gene>
<protein>
    <submittedName>
        <fullName evidence="1">Uncharacterized protein</fullName>
    </submittedName>
</protein>
<dbReference type="InterPro" id="IPR035909">
    <property type="entry name" value="CheB_C"/>
</dbReference>
<evidence type="ECO:0000313" key="1">
    <source>
        <dbReference type="EMBL" id="PMB23152.1"/>
    </source>
</evidence>
<dbReference type="Proteomes" id="UP000235081">
    <property type="component" value="Unassembled WGS sequence"/>
</dbReference>
<organism evidence="1 2">
    <name type="scientific">Fischerella thermalis CCMEE 5318</name>
    <dbReference type="NCBI Taxonomy" id="2019666"/>
    <lineage>
        <taxon>Bacteria</taxon>
        <taxon>Bacillati</taxon>
        <taxon>Cyanobacteriota</taxon>
        <taxon>Cyanophyceae</taxon>
        <taxon>Nostocales</taxon>
        <taxon>Hapalosiphonaceae</taxon>
        <taxon>Fischerella</taxon>
    </lineage>
</organism>
<dbReference type="EMBL" id="NMQE01000305">
    <property type="protein sequence ID" value="PMB23152.1"/>
    <property type="molecule type" value="Genomic_DNA"/>
</dbReference>
<dbReference type="AlphaFoldDB" id="A0A2N6LGW6"/>
<accession>A0A2N6LGW6</accession>